<evidence type="ECO:0000313" key="1">
    <source>
        <dbReference type="EMBL" id="AVK76890.1"/>
    </source>
</evidence>
<dbReference type="KEGG" id="vg:36841345"/>
<protein>
    <submittedName>
        <fullName evidence="1">Uncharacterized protein</fullName>
    </submittedName>
</protein>
<dbReference type="RefSeq" id="YP_009480886.1">
    <property type="nucleotide sequence ID" value="NC_037665.1"/>
</dbReference>
<dbReference type="GeneID" id="36841345"/>
<name>A0A2U7UF22_9VIRU</name>
<organism evidence="1">
    <name type="scientific">Pandoravirus macleodensis</name>
    <dbReference type="NCBI Taxonomy" id="2107707"/>
    <lineage>
        <taxon>Viruses</taxon>
        <taxon>Pandoravirus</taxon>
    </lineage>
</organism>
<dbReference type="EMBL" id="MG011691">
    <property type="protein sequence ID" value="AVK76890.1"/>
    <property type="molecule type" value="Genomic_DNA"/>
</dbReference>
<sequence length="230" mass="25392">MEQTAHACRKPVPWPDSRSWIDLVAVRKSLLNCVATSTGVVDLDTLSRIEFEHNRQVAGDVLKNIPVGTLYLAHRERGRFGLARGGSHTWTAQEAAEAIAAVSLDVHICACGQGDSSHHIPNLDHIWERSWIRAATVALGDGPGQDSWTAHTIDAVGAVLRTLVSLCDDRAHNCRVTPAERSLRGMLAWIDAMERTDVLFEHMFKRYQAERIDRTIAADLRVAPSSDEVA</sequence>
<dbReference type="Proteomes" id="UP000249758">
    <property type="component" value="Segment"/>
</dbReference>
<accession>A0A2U7UF22</accession>
<gene>
    <name evidence="1" type="ORF">pmac_cds_202</name>
</gene>
<reference evidence="1" key="1">
    <citation type="journal article" date="2018" name="Nat. Commun.">
        <title>Diversity and evolution of the emerging Pandoraviridae family.</title>
        <authorList>
            <person name="Legendre M."/>
            <person name="Fabre E."/>
            <person name="Poirot O."/>
            <person name="Jeudy S."/>
            <person name="Lartigue A."/>
            <person name="Alempic J.M."/>
            <person name="Beucher L."/>
            <person name="Philippe N."/>
            <person name="Bertaux L."/>
            <person name="Christo-Foroux E."/>
            <person name="Labadie K."/>
            <person name="Coute Y."/>
            <person name="Abergel C."/>
            <person name="Claverie J.M."/>
        </authorList>
    </citation>
    <scope>NUCLEOTIDE SEQUENCE [LARGE SCALE GENOMIC DNA]</scope>
    <source>
        <strain evidence="1">Macleodensis</strain>
    </source>
</reference>
<proteinExistence type="predicted"/>